<dbReference type="PANTHER" id="PTHR11786">
    <property type="entry name" value="N-HYDROXYARYLAMINE O-ACETYLTRANSFERASE"/>
    <property type="match status" value="1"/>
</dbReference>
<proteinExistence type="inferred from homology"/>
<keyword evidence="3" id="KW-0012">Acyltransferase</keyword>
<dbReference type="EMBL" id="NCKU01002596">
    <property type="protein sequence ID" value="RWS09252.1"/>
    <property type="molecule type" value="Genomic_DNA"/>
</dbReference>
<dbReference type="Pfam" id="PF00797">
    <property type="entry name" value="Acetyltransf_2"/>
    <property type="match status" value="1"/>
</dbReference>
<protein>
    <recommendedName>
        <fullName evidence="2">arylamine N-acetyltransferase</fullName>
        <ecNumber evidence="2">2.3.1.5</ecNumber>
    </recommendedName>
</protein>
<dbReference type="OrthoDB" id="10260017at2759"/>
<name>A0A443R1U9_9ACAR</name>
<sequence length="260" mass="30190">MDVSLYFKRLKIDYEIECSFSHLCKLQRSHVYAVIFENLDIIKRKPLSLKIEDIFEKIVIQERGGVCFELNGLFNFLLQALGFDAFIVAATVVCNEEEPIENAHLTNIVKIDGNLFLVDVGYGVFTPMCLVPICGDIASDAMTDYRIRNDAESGEKHLLLEHKRNEEWVTLYKFNLKPKCLKDFEQPLEHVQNGPNSLFVKNVFVSKICENERWRLFGRTLLHYTKHERSDTEIDENHLSETLQKYFQISPQNCVSSYPT</sequence>
<keyword evidence="3 4" id="KW-0808">Transferase</keyword>
<evidence type="ECO:0000256" key="1">
    <source>
        <dbReference type="ARBA" id="ARBA00006547"/>
    </source>
</evidence>
<evidence type="ECO:0000256" key="2">
    <source>
        <dbReference type="ARBA" id="ARBA00012701"/>
    </source>
</evidence>
<comment type="similarity">
    <text evidence="1 3">Belongs to the arylamine N-acetyltransferase family.</text>
</comment>
<dbReference type="InterPro" id="IPR053710">
    <property type="entry name" value="Arylamine_NAT_domain_sf"/>
</dbReference>
<dbReference type="InterPro" id="IPR001447">
    <property type="entry name" value="Arylamine_N-AcTrfase"/>
</dbReference>
<keyword evidence="5" id="KW-1185">Reference proteome</keyword>
<reference evidence="4 5" key="1">
    <citation type="journal article" date="2018" name="Gigascience">
        <title>Genomes of trombidid mites reveal novel predicted allergens and laterally-transferred genes associated with secondary metabolism.</title>
        <authorList>
            <person name="Dong X."/>
            <person name="Chaisiri K."/>
            <person name="Xia D."/>
            <person name="Armstrong S.D."/>
            <person name="Fang Y."/>
            <person name="Donnelly M.J."/>
            <person name="Kadowaki T."/>
            <person name="McGarry J.W."/>
            <person name="Darby A.C."/>
            <person name="Makepeace B.L."/>
        </authorList>
    </citation>
    <scope>NUCLEOTIDE SEQUENCE [LARGE SCALE GENOMIC DNA]</scope>
    <source>
        <strain evidence="4">UoL-WK</strain>
    </source>
</reference>
<dbReference type="GO" id="GO:0004060">
    <property type="term" value="F:arylamine N-acetyltransferase activity"/>
    <property type="evidence" value="ECO:0007669"/>
    <property type="project" value="UniProtKB-EC"/>
</dbReference>
<dbReference type="Proteomes" id="UP000285301">
    <property type="component" value="Unassembled WGS sequence"/>
</dbReference>
<comment type="caution">
    <text evidence="4">The sequence shown here is derived from an EMBL/GenBank/DDBJ whole genome shotgun (WGS) entry which is preliminary data.</text>
</comment>
<dbReference type="PRINTS" id="PR01543">
    <property type="entry name" value="ANATRNSFRASE"/>
</dbReference>
<dbReference type="SUPFAM" id="SSF54001">
    <property type="entry name" value="Cysteine proteinases"/>
    <property type="match status" value="1"/>
</dbReference>
<evidence type="ECO:0000313" key="5">
    <source>
        <dbReference type="Proteomes" id="UP000285301"/>
    </source>
</evidence>
<organism evidence="4 5">
    <name type="scientific">Dinothrombium tinctorium</name>
    <dbReference type="NCBI Taxonomy" id="1965070"/>
    <lineage>
        <taxon>Eukaryota</taxon>
        <taxon>Metazoa</taxon>
        <taxon>Ecdysozoa</taxon>
        <taxon>Arthropoda</taxon>
        <taxon>Chelicerata</taxon>
        <taxon>Arachnida</taxon>
        <taxon>Acari</taxon>
        <taxon>Acariformes</taxon>
        <taxon>Trombidiformes</taxon>
        <taxon>Prostigmata</taxon>
        <taxon>Anystina</taxon>
        <taxon>Parasitengona</taxon>
        <taxon>Trombidioidea</taxon>
        <taxon>Trombidiidae</taxon>
        <taxon>Dinothrombium</taxon>
    </lineage>
</organism>
<dbReference type="Gene3D" id="3.30.2140.20">
    <property type="match status" value="1"/>
</dbReference>
<dbReference type="STRING" id="1965070.A0A443R1U9"/>
<evidence type="ECO:0000313" key="4">
    <source>
        <dbReference type="EMBL" id="RWS09252.1"/>
    </source>
</evidence>
<dbReference type="PANTHER" id="PTHR11786:SF0">
    <property type="entry name" value="ARYLAMINE N-ACETYLTRANSFERASE 4-RELATED"/>
    <property type="match status" value="1"/>
</dbReference>
<dbReference type="InterPro" id="IPR038765">
    <property type="entry name" value="Papain-like_cys_pep_sf"/>
</dbReference>
<accession>A0A443R1U9</accession>
<evidence type="ECO:0000256" key="3">
    <source>
        <dbReference type="RuleBase" id="RU003452"/>
    </source>
</evidence>
<gene>
    <name evidence="4" type="ORF">B4U79_17706</name>
</gene>
<dbReference type="AlphaFoldDB" id="A0A443R1U9"/>
<dbReference type="EC" id="2.3.1.5" evidence="2"/>